<comment type="similarity">
    <text evidence="1">Belongs to the ROK (NagC/XylR) family.</text>
</comment>
<evidence type="ECO:0000313" key="2">
    <source>
        <dbReference type="EMBL" id="MBP1326976.1"/>
    </source>
</evidence>
<dbReference type="PANTHER" id="PTHR18964">
    <property type="entry name" value="ROK (REPRESSOR, ORF, KINASE) FAMILY"/>
    <property type="match status" value="1"/>
</dbReference>
<evidence type="ECO:0000256" key="1">
    <source>
        <dbReference type="ARBA" id="ARBA00006479"/>
    </source>
</evidence>
<keyword evidence="2" id="KW-0808">Transferase</keyword>
<dbReference type="InterPro" id="IPR043129">
    <property type="entry name" value="ATPase_NBD"/>
</dbReference>
<dbReference type="GO" id="GO:0004340">
    <property type="term" value="F:glucokinase activity"/>
    <property type="evidence" value="ECO:0007669"/>
    <property type="project" value="UniProtKB-EC"/>
</dbReference>
<organism evidence="2 3">
    <name type="scientific">Leucobacter exalbidus</name>
    <dbReference type="NCBI Taxonomy" id="662960"/>
    <lineage>
        <taxon>Bacteria</taxon>
        <taxon>Bacillati</taxon>
        <taxon>Actinomycetota</taxon>
        <taxon>Actinomycetes</taxon>
        <taxon>Micrococcales</taxon>
        <taxon>Microbacteriaceae</taxon>
        <taxon>Leucobacter</taxon>
    </lineage>
</organism>
<evidence type="ECO:0000313" key="3">
    <source>
        <dbReference type="Proteomes" id="UP000675163"/>
    </source>
</evidence>
<gene>
    <name evidence="2" type="ORF">JOF28_002208</name>
</gene>
<name>A0A940PXL7_9MICO</name>
<dbReference type="PANTHER" id="PTHR18964:SF149">
    <property type="entry name" value="BIFUNCTIONAL UDP-N-ACETYLGLUCOSAMINE 2-EPIMERASE_N-ACETYLMANNOSAMINE KINASE"/>
    <property type="match status" value="1"/>
</dbReference>
<dbReference type="EC" id="2.7.1.2" evidence="2"/>
<dbReference type="AlphaFoldDB" id="A0A940PXL7"/>
<dbReference type="EMBL" id="JAFIDA010000001">
    <property type="protein sequence ID" value="MBP1326976.1"/>
    <property type="molecule type" value="Genomic_DNA"/>
</dbReference>
<dbReference type="InterPro" id="IPR000600">
    <property type="entry name" value="ROK"/>
</dbReference>
<dbReference type="Pfam" id="PF00480">
    <property type="entry name" value="ROK"/>
    <property type="match status" value="1"/>
</dbReference>
<keyword evidence="3" id="KW-1185">Reference proteome</keyword>
<proteinExistence type="inferred from homology"/>
<comment type="caution">
    <text evidence="2">The sequence shown here is derived from an EMBL/GenBank/DDBJ whole genome shotgun (WGS) entry which is preliminary data.</text>
</comment>
<protein>
    <submittedName>
        <fullName evidence="2">Glucokinase</fullName>
        <ecNumber evidence="2">2.7.1.2</ecNumber>
    </submittedName>
</protein>
<dbReference type="RefSeq" id="WP_209705797.1">
    <property type="nucleotide sequence ID" value="NZ_JAFIDA010000001.1"/>
</dbReference>
<reference evidence="2" key="1">
    <citation type="submission" date="2021-02" db="EMBL/GenBank/DDBJ databases">
        <title>Sequencing the genomes of 1000 actinobacteria strains.</title>
        <authorList>
            <person name="Klenk H.-P."/>
        </authorList>
    </citation>
    <scope>NUCLEOTIDE SEQUENCE</scope>
    <source>
        <strain evidence="2">DSM 22850</strain>
    </source>
</reference>
<dbReference type="SUPFAM" id="SSF53067">
    <property type="entry name" value="Actin-like ATPase domain"/>
    <property type="match status" value="1"/>
</dbReference>
<sequence>MISLPNVGPGRSVIAFDVGGTDIKSALIDERGEVRGFGRSATPVERLNPLTPGANGNLGAAPQIIAQLRELQLELTRAHPDVTPVAASIVVPGIVDSDRGVGVFASNLGWKDAPIRALAEQALGIPVAFHHDIHSASSAELKFGSARNVRNAVVVVLGTGIAGTVIIDGAPYLAGGFAGEIGHSPVADGPQCPCGGRGCLETIASGGAIARRYRDRVLASGDGRATPDRVRDILTLADAGDVDARAVWEEALDALALAFAQITAVIAPDAIVLAGGLSLAGDALVRPLRERLEARLSFHRRPEILTAQLGGDAGLIGAVLFARALAEANEAAANAAAGTPFSSDEA</sequence>
<dbReference type="Gene3D" id="3.30.420.40">
    <property type="match status" value="2"/>
</dbReference>
<dbReference type="Proteomes" id="UP000675163">
    <property type="component" value="Unassembled WGS sequence"/>
</dbReference>
<accession>A0A940PXL7</accession>